<accession>A0A060TJR2</accession>
<dbReference type="InterPro" id="IPR000652">
    <property type="entry name" value="Triosephosphate_isomerase"/>
</dbReference>
<dbReference type="GO" id="GO:0004807">
    <property type="term" value="F:triose-phosphate isomerase activity"/>
    <property type="evidence" value="ECO:0007669"/>
    <property type="project" value="UniProtKB-EC"/>
</dbReference>
<organism evidence="5">
    <name type="scientific">Blastobotrys adeninivorans</name>
    <name type="common">Yeast</name>
    <name type="synonym">Arxula adeninivorans</name>
    <dbReference type="NCBI Taxonomy" id="409370"/>
    <lineage>
        <taxon>Eukaryota</taxon>
        <taxon>Fungi</taxon>
        <taxon>Dikarya</taxon>
        <taxon>Ascomycota</taxon>
        <taxon>Saccharomycotina</taxon>
        <taxon>Dipodascomycetes</taxon>
        <taxon>Dipodascales</taxon>
        <taxon>Trichomonascaceae</taxon>
        <taxon>Blastobotrys</taxon>
    </lineage>
</organism>
<gene>
    <name evidence="5" type="ORF">GNLVRS02_ARAD1D48862g</name>
</gene>
<comment type="subunit">
    <text evidence="2">Homodimer.</text>
</comment>
<dbReference type="InterPro" id="IPR035990">
    <property type="entry name" value="TIM_sf"/>
</dbReference>
<dbReference type="PANTHER" id="PTHR21139:SF2">
    <property type="entry name" value="TRIOSEPHOSPHATE ISOMERASE"/>
    <property type="match status" value="1"/>
</dbReference>
<comment type="similarity">
    <text evidence="1 4">Belongs to the triosephosphate isomerase family.</text>
</comment>
<protein>
    <recommendedName>
        <fullName evidence="4">Triosephosphate isomerase</fullName>
        <ecNumber evidence="4">5.3.1.1</ecNumber>
    </recommendedName>
</protein>
<dbReference type="GO" id="GO:0006096">
    <property type="term" value="P:glycolytic process"/>
    <property type="evidence" value="ECO:0007669"/>
    <property type="project" value="UniProtKB-UniPathway"/>
</dbReference>
<proteinExistence type="inferred from homology"/>
<dbReference type="GO" id="GO:0006094">
    <property type="term" value="P:gluconeogenesis"/>
    <property type="evidence" value="ECO:0007669"/>
    <property type="project" value="UniProtKB-UniPathway"/>
</dbReference>
<dbReference type="Gene3D" id="3.20.20.70">
    <property type="entry name" value="Aldolase class I"/>
    <property type="match status" value="1"/>
</dbReference>
<comment type="catalytic activity">
    <reaction evidence="4">
        <text>D-glyceraldehyde 3-phosphate = dihydroxyacetone phosphate</text>
        <dbReference type="Rhea" id="RHEA:18585"/>
        <dbReference type="ChEBI" id="CHEBI:57642"/>
        <dbReference type="ChEBI" id="CHEBI:59776"/>
        <dbReference type="EC" id="5.3.1.1"/>
    </reaction>
</comment>
<sequence>MSTDHKMHFGLHKHRSHDEGEQHLLHPRRGLIFGVSLKTYKTVHETLDFVNGLGPVFEFCHKHGIQFFVVPDMVSLGRVPSPLPHGAILAAQDCYFEDHGAYTGTVSPANLAEIGVKMVEVGHAEQRRLFGETDEIVVKKSVAAARHGMTPLVCVGEPKRCDTKEAAKHCIQQIEPVTDRLPADKPVVVAYEPVWAIGQPKPAEPEYVIDVVKHIKHRFGDRIRVIYGGSAGPGLFRKLSSTVDGLFLGRFGHDVDKVLDVVKEAL</sequence>
<dbReference type="Pfam" id="PF00121">
    <property type="entry name" value="TIM"/>
    <property type="match status" value="1"/>
</dbReference>
<keyword evidence="3 4" id="KW-0413">Isomerase</keyword>
<dbReference type="GO" id="GO:0046166">
    <property type="term" value="P:glyceraldehyde-3-phosphate biosynthetic process"/>
    <property type="evidence" value="ECO:0007669"/>
    <property type="project" value="TreeGrafter"/>
</dbReference>
<evidence type="ECO:0000256" key="2">
    <source>
        <dbReference type="ARBA" id="ARBA00011738"/>
    </source>
</evidence>
<dbReference type="PANTHER" id="PTHR21139">
    <property type="entry name" value="TRIOSEPHOSPHATE ISOMERASE"/>
    <property type="match status" value="1"/>
</dbReference>
<evidence type="ECO:0000256" key="1">
    <source>
        <dbReference type="ARBA" id="ARBA00007422"/>
    </source>
</evidence>
<reference evidence="5" key="1">
    <citation type="submission" date="2014-02" db="EMBL/GenBank/DDBJ databases">
        <authorList>
            <person name="Genoscope - CEA"/>
        </authorList>
    </citation>
    <scope>NUCLEOTIDE SEQUENCE</scope>
    <source>
        <strain evidence="5">LS3</strain>
    </source>
</reference>
<evidence type="ECO:0000313" key="5">
    <source>
        <dbReference type="EMBL" id="CDP39062.1"/>
    </source>
</evidence>
<dbReference type="PhylomeDB" id="A0A060TJR2"/>
<dbReference type="AlphaFoldDB" id="A0A060TJR2"/>
<dbReference type="SUPFAM" id="SSF51351">
    <property type="entry name" value="Triosephosphate isomerase (TIM)"/>
    <property type="match status" value="1"/>
</dbReference>
<dbReference type="GO" id="GO:0019563">
    <property type="term" value="P:glycerol catabolic process"/>
    <property type="evidence" value="ECO:0007669"/>
    <property type="project" value="TreeGrafter"/>
</dbReference>
<dbReference type="PROSITE" id="PS51440">
    <property type="entry name" value="TIM_2"/>
    <property type="match status" value="1"/>
</dbReference>
<evidence type="ECO:0000256" key="4">
    <source>
        <dbReference type="RuleBase" id="RU363013"/>
    </source>
</evidence>
<dbReference type="UniPathway" id="UPA00138"/>
<comment type="pathway">
    <text evidence="4">Carbohydrate biosynthesis; gluconeogenesis.</text>
</comment>
<name>A0A060TJR2_BLAAD</name>
<dbReference type="GO" id="GO:0005829">
    <property type="term" value="C:cytosol"/>
    <property type="evidence" value="ECO:0007669"/>
    <property type="project" value="TreeGrafter"/>
</dbReference>
<dbReference type="UniPathway" id="UPA00109">
    <property type="reaction ID" value="UER00189"/>
</dbReference>
<keyword evidence="4" id="KW-0312">Gluconeogenesis</keyword>
<keyword evidence="4" id="KW-0324">Glycolysis</keyword>
<dbReference type="EMBL" id="HG937694">
    <property type="protein sequence ID" value="CDP39062.1"/>
    <property type="molecule type" value="Genomic_DNA"/>
</dbReference>
<dbReference type="EC" id="5.3.1.1" evidence="4"/>
<dbReference type="CDD" id="cd00311">
    <property type="entry name" value="TIM"/>
    <property type="match status" value="1"/>
</dbReference>
<reference evidence="5" key="2">
    <citation type="submission" date="2014-06" db="EMBL/GenBank/DDBJ databases">
        <title>The complete genome of Blastobotrys (Arxula) adeninivorans LS3 - a yeast of biotechnological interest.</title>
        <authorList>
            <person name="Kunze G."/>
            <person name="Gaillardin C."/>
            <person name="Czernicka M."/>
            <person name="Durrens P."/>
            <person name="Martin T."/>
            <person name="Boer E."/>
            <person name="Gabaldon T."/>
            <person name="Cruz J."/>
            <person name="Talla E."/>
            <person name="Marck C."/>
            <person name="Goffeau A."/>
            <person name="Barbe V."/>
            <person name="Baret P."/>
            <person name="Baronian K."/>
            <person name="Beier S."/>
            <person name="Bleykasten C."/>
            <person name="Bode R."/>
            <person name="Casaregola S."/>
            <person name="Despons L."/>
            <person name="Fairhead C."/>
            <person name="Giersberg M."/>
            <person name="Gierski P."/>
            <person name="Hahnel U."/>
            <person name="Hartmann A."/>
            <person name="Jankowska D."/>
            <person name="Jubin C."/>
            <person name="Jung P."/>
            <person name="Lafontaine I."/>
            <person name="Leh-Louis V."/>
            <person name="Lemaire M."/>
            <person name="Marcet-Houben M."/>
            <person name="Mascher M."/>
            <person name="Morel G."/>
            <person name="Richard G.-F."/>
            <person name="Riechen J."/>
            <person name="Sacerdot C."/>
            <person name="Sarkar A."/>
            <person name="Savel G."/>
            <person name="Schacherer J."/>
            <person name="Sherman D."/>
            <person name="Straub M.-L."/>
            <person name="Stein N."/>
            <person name="Thierry A."/>
            <person name="Trautwein-Schult A."/>
            <person name="Westhof E."/>
            <person name="Worch S."/>
            <person name="Dujon B."/>
            <person name="Souciet J.-L."/>
            <person name="Wincker P."/>
            <person name="Scholz U."/>
            <person name="Neuveglise N."/>
        </authorList>
    </citation>
    <scope>NUCLEOTIDE SEQUENCE</scope>
    <source>
        <strain evidence="5">LS3</strain>
    </source>
</reference>
<dbReference type="InterPro" id="IPR013785">
    <property type="entry name" value="Aldolase_TIM"/>
</dbReference>
<comment type="pathway">
    <text evidence="4">Carbohydrate degradation; glycolysis; D-glyceraldehyde 3-phosphate from glycerone phosphate: step 1/1.</text>
</comment>
<evidence type="ECO:0000256" key="3">
    <source>
        <dbReference type="ARBA" id="ARBA00023235"/>
    </source>
</evidence>